<organism evidence="2 3">
    <name type="scientific">Celeribacter neptunius</name>
    <dbReference type="NCBI Taxonomy" id="588602"/>
    <lineage>
        <taxon>Bacteria</taxon>
        <taxon>Pseudomonadati</taxon>
        <taxon>Pseudomonadota</taxon>
        <taxon>Alphaproteobacteria</taxon>
        <taxon>Rhodobacterales</taxon>
        <taxon>Roseobacteraceae</taxon>
        <taxon>Celeribacter</taxon>
    </lineage>
</organism>
<evidence type="ECO:0000256" key="1">
    <source>
        <dbReference type="SAM" id="MobiDB-lite"/>
    </source>
</evidence>
<dbReference type="Proteomes" id="UP000199630">
    <property type="component" value="Unassembled WGS sequence"/>
</dbReference>
<sequence length="78" mass="9325">MVPFFPINLPKIDPQVKSLYRAEREAFEAELQRLEAARPRWWRRVGRWLRPEPGADEQRKTAHSPETEGRLQIRCAER</sequence>
<protein>
    <submittedName>
        <fullName evidence="2">Uncharacterized protein</fullName>
    </submittedName>
</protein>
<dbReference type="RefSeq" id="WP_090057803.1">
    <property type="nucleotide sequence ID" value="NZ_FORH01000001.1"/>
</dbReference>
<reference evidence="3" key="1">
    <citation type="submission" date="2016-10" db="EMBL/GenBank/DDBJ databases">
        <authorList>
            <person name="Varghese N."/>
            <person name="Submissions S."/>
        </authorList>
    </citation>
    <scope>NUCLEOTIDE SEQUENCE [LARGE SCALE GENOMIC DNA]</scope>
    <source>
        <strain evidence="3">DSM 26471</strain>
    </source>
</reference>
<feature type="compositionally biased region" description="Basic and acidic residues" evidence="1">
    <location>
        <begin position="56"/>
        <end position="78"/>
    </location>
</feature>
<name>A0A1I3KYV3_9RHOB</name>
<gene>
    <name evidence="2" type="ORF">SAMN04487991_0839</name>
</gene>
<dbReference type="AlphaFoldDB" id="A0A1I3KYV3"/>
<feature type="region of interest" description="Disordered" evidence="1">
    <location>
        <begin position="53"/>
        <end position="78"/>
    </location>
</feature>
<evidence type="ECO:0000313" key="2">
    <source>
        <dbReference type="EMBL" id="SFI77653.1"/>
    </source>
</evidence>
<keyword evidence="3" id="KW-1185">Reference proteome</keyword>
<accession>A0A1I3KYV3</accession>
<dbReference type="EMBL" id="FORH01000001">
    <property type="protein sequence ID" value="SFI77653.1"/>
    <property type="molecule type" value="Genomic_DNA"/>
</dbReference>
<evidence type="ECO:0000313" key="3">
    <source>
        <dbReference type="Proteomes" id="UP000199630"/>
    </source>
</evidence>
<proteinExistence type="predicted"/>